<sequence>MEARSVLIGMVFAGLAMAGTAHAQGAARALTDKECVGRKTATRLNVQVGALRSDAGNVVITVYPGDPSRFMAPRGKLARAKIKTSAPMSQACFFLPSPADAYAVVVYHDADGDGDLDRSPAGMPIEGYGFSNDAPTKFGAPSFDAVRFGVKPVGETTIRVKVRYPTK</sequence>
<protein>
    <submittedName>
        <fullName evidence="2">DUF2141 domain-containing protein</fullName>
    </submittedName>
</protein>
<dbReference type="EMBL" id="CP096040">
    <property type="protein sequence ID" value="USQ94106.1"/>
    <property type="molecule type" value="Genomic_DNA"/>
</dbReference>
<reference evidence="2 3" key="1">
    <citation type="submission" date="2022-04" db="EMBL/GenBank/DDBJ databases">
        <title>Genome sequence of soybean root-associated Caulobacter segnis RL271.</title>
        <authorList>
            <person name="Longley R."/>
            <person name="Bonito G."/>
            <person name="Trigodet F."/>
            <person name="Crosson S."/>
            <person name="Fiebig A."/>
        </authorList>
    </citation>
    <scope>NUCLEOTIDE SEQUENCE [LARGE SCALE GENOMIC DNA]</scope>
    <source>
        <strain evidence="2 3">RL271</strain>
    </source>
</reference>
<feature type="signal peptide" evidence="1">
    <location>
        <begin position="1"/>
        <end position="23"/>
    </location>
</feature>
<organism evidence="2 3">
    <name type="scientific">Caulobacter segnis</name>
    <dbReference type="NCBI Taxonomy" id="88688"/>
    <lineage>
        <taxon>Bacteria</taxon>
        <taxon>Pseudomonadati</taxon>
        <taxon>Pseudomonadota</taxon>
        <taxon>Alphaproteobacteria</taxon>
        <taxon>Caulobacterales</taxon>
        <taxon>Caulobacteraceae</taxon>
        <taxon>Caulobacter</taxon>
    </lineage>
</organism>
<evidence type="ECO:0000313" key="3">
    <source>
        <dbReference type="Proteomes" id="UP001057520"/>
    </source>
</evidence>
<gene>
    <name evidence="2" type="ORF">MZV50_15995</name>
</gene>
<dbReference type="InterPro" id="IPR018673">
    <property type="entry name" value="DUF2141"/>
</dbReference>
<dbReference type="Proteomes" id="UP001057520">
    <property type="component" value="Chromosome"/>
</dbReference>
<keyword evidence="1" id="KW-0732">Signal</keyword>
<dbReference type="Pfam" id="PF09912">
    <property type="entry name" value="DUF2141"/>
    <property type="match status" value="1"/>
</dbReference>
<evidence type="ECO:0000256" key="1">
    <source>
        <dbReference type="SAM" id="SignalP"/>
    </source>
</evidence>
<name>A0ABY4ZNF0_9CAUL</name>
<keyword evidence="3" id="KW-1185">Reference proteome</keyword>
<proteinExistence type="predicted"/>
<feature type="chain" id="PRO_5046918887" evidence="1">
    <location>
        <begin position="24"/>
        <end position="167"/>
    </location>
</feature>
<evidence type="ECO:0000313" key="2">
    <source>
        <dbReference type="EMBL" id="USQ94106.1"/>
    </source>
</evidence>
<accession>A0ABY4ZNF0</accession>